<keyword evidence="4" id="KW-1185">Reference proteome</keyword>
<name>A0ABU4CTK7_RHOJO</name>
<dbReference type="Proteomes" id="UP001185737">
    <property type="component" value="Unassembled WGS sequence"/>
</dbReference>
<comment type="caution">
    <text evidence="3">The sequence shown here is derived from an EMBL/GenBank/DDBJ whole genome shotgun (WGS) entry which is preliminary data.</text>
</comment>
<sequence length="248" mass="26170">MITGATSGLGLATLDAMTREGASIIAVGRDLERGNRAVQAINERGGRAVFHQGDVTVEGDIRDMIDRCRSEYGRIDIMHNNAAYLVSAAIHETTNDQWSASLATNLTSVFWGTKYAVLAMREQGEGGSIINTASVAGFTATGDTACYVATKSGVLGLTRDTAIAYAAEGIRCNAVCPGDFESPMLEHFFETATNPAAARDAMEKLYPTNRILAPADVAAAIVFLASNDARGMTGTSMVVDDGLTAKTY</sequence>
<dbReference type="PANTHER" id="PTHR24321:SF11">
    <property type="entry name" value="BLR0893 PROTEIN"/>
    <property type="match status" value="1"/>
</dbReference>
<accession>A0ABU4CTK7</accession>
<dbReference type="InterPro" id="IPR020904">
    <property type="entry name" value="Sc_DH/Rdtase_CS"/>
</dbReference>
<dbReference type="Gene3D" id="3.40.50.720">
    <property type="entry name" value="NAD(P)-binding Rossmann-like Domain"/>
    <property type="match status" value="1"/>
</dbReference>
<dbReference type="CDD" id="cd05233">
    <property type="entry name" value="SDR_c"/>
    <property type="match status" value="1"/>
</dbReference>
<dbReference type="EMBL" id="JAWLKA010000051">
    <property type="protein sequence ID" value="MDV6286916.1"/>
    <property type="molecule type" value="Genomic_DNA"/>
</dbReference>
<organism evidence="3 4">
    <name type="scientific">Rhodococcus jostii</name>
    <dbReference type="NCBI Taxonomy" id="132919"/>
    <lineage>
        <taxon>Bacteria</taxon>
        <taxon>Bacillati</taxon>
        <taxon>Actinomycetota</taxon>
        <taxon>Actinomycetes</taxon>
        <taxon>Mycobacteriales</taxon>
        <taxon>Nocardiaceae</taxon>
        <taxon>Rhodococcus</taxon>
    </lineage>
</organism>
<reference evidence="3 4" key="1">
    <citation type="submission" date="2023-10" db="EMBL/GenBank/DDBJ databases">
        <title>Development of a sustainable strategy for remediation of hydrocarbon-contaminated territories based on the waste exchange concept.</title>
        <authorList>
            <person name="Krivoruchko A."/>
        </authorList>
    </citation>
    <scope>NUCLEOTIDE SEQUENCE [LARGE SCALE GENOMIC DNA]</scope>
    <source>
        <strain evidence="3 4">IEGM 60</strain>
    </source>
</reference>
<dbReference type="PRINTS" id="PR00081">
    <property type="entry name" value="GDHRDH"/>
</dbReference>
<dbReference type="RefSeq" id="WP_317571867.1">
    <property type="nucleotide sequence ID" value="NZ_JAWLKA010000051.1"/>
</dbReference>
<evidence type="ECO:0000256" key="1">
    <source>
        <dbReference type="ARBA" id="ARBA00006484"/>
    </source>
</evidence>
<dbReference type="PANTHER" id="PTHR24321">
    <property type="entry name" value="DEHYDROGENASES, SHORT CHAIN"/>
    <property type="match status" value="1"/>
</dbReference>
<dbReference type="PRINTS" id="PR00080">
    <property type="entry name" value="SDRFAMILY"/>
</dbReference>
<dbReference type="GO" id="GO:0016491">
    <property type="term" value="F:oxidoreductase activity"/>
    <property type="evidence" value="ECO:0007669"/>
    <property type="project" value="UniProtKB-KW"/>
</dbReference>
<dbReference type="PROSITE" id="PS00061">
    <property type="entry name" value="ADH_SHORT"/>
    <property type="match status" value="1"/>
</dbReference>
<proteinExistence type="inferred from homology"/>
<evidence type="ECO:0000256" key="2">
    <source>
        <dbReference type="ARBA" id="ARBA00023002"/>
    </source>
</evidence>
<dbReference type="SUPFAM" id="SSF51735">
    <property type="entry name" value="NAD(P)-binding Rossmann-fold domains"/>
    <property type="match status" value="1"/>
</dbReference>
<protein>
    <submittedName>
        <fullName evidence="3">SDR family oxidoreductase</fullName>
        <ecNumber evidence="3">1.-.-.-</ecNumber>
    </submittedName>
</protein>
<gene>
    <name evidence="3" type="ORF">R3Q59_41305</name>
</gene>
<dbReference type="Pfam" id="PF13561">
    <property type="entry name" value="adh_short_C2"/>
    <property type="match status" value="1"/>
</dbReference>
<evidence type="ECO:0000313" key="3">
    <source>
        <dbReference type="EMBL" id="MDV6286916.1"/>
    </source>
</evidence>
<comment type="similarity">
    <text evidence="1">Belongs to the short-chain dehydrogenases/reductases (SDR) family.</text>
</comment>
<keyword evidence="2 3" id="KW-0560">Oxidoreductase</keyword>
<dbReference type="EC" id="1.-.-.-" evidence="3"/>
<dbReference type="InterPro" id="IPR002347">
    <property type="entry name" value="SDR_fam"/>
</dbReference>
<evidence type="ECO:0000313" key="4">
    <source>
        <dbReference type="Proteomes" id="UP001185737"/>
    </source>
</evidence>
<dbReference type="InterPro" id="IPR036291">
    <property type="entry name" value="NAD(P)-bd_dom_sf"/>
</dbReference>